<dbReference type="PIRSF" id="PIRSF037442">
    <property type="entry name" value="UCP037442_abhydr"/>
    <property type="match status" value="1"/>
</dbReference>
<keyword evidence="3" id="KW-0378">Hydrolase</keyword>
<dbReference type="InterPro" id="IPR029058">
    <property type="entry name" value="AB_hydrolase_fold"/>
</dbReference>
<feature type="domain" description="AB hydrolase-1" evidence="2">
    <location>
        <begin position="42"/>
        <end position="263"/>
    </location>
</feature>
<dbReference type="RefSeq" id="WP_091390783.1">
    <property type="nucleotide sequence ID" value="NZ_FNQO01000004.1"/>
</dbReference>
<evidence type="ECO:0000313" key="4">
    <source>
        <dbReference type="Proteomes" id="UP000198658"/>
    </source>
</evidence>
<dbReference type="InterPro" id="IPR017208">
    <property type="entry name" value="UCP037442_abhydr"/>
</dbReference>
<reference evidence="4" key="1">
    <citation type="submission" date="2016-10" db="EMBL/GenBank/DDBJ databases">
        <authorList>
            <person name="Varghese N."/>
            <person name="Submissions S."/>
        </authorList>
    </citation>
    <scope>NUCLEOTIDE SEQUENCE [LARGE SCALE GENOMIC DNA]</scope>
    <source>
        <strain evidence="4">CGMCC 1.10657</strain>
    </source>
</reference>
<keyword evidence="1" id="KW-1133">Transmembrane helix</keyword>
<dbReference type="OrthoDB" id="9785076at2"/>
<dbReference type="Pfam" id="PF12697">
    <property type="entry name" value="Abhydrolase_6"/>
    <property type="match status" value="1"/>
</dbReference>
<dbReference type="Gene3D" id="3.40.50.1820">
    <property type="entry name" value="alpha/beta hydrolase"/>
    <property type="match status" value="1"/>
</dbReference>
<keyword evidence="4" id="KW-1185">Reference proteome</keyword>
<dbReference type="EMBL" id="FNQO01000004">
    <property type="protein sequence ID" value="SEA43478.1"/>
    <property type="molecule type" value="Genomic_DNA"/>
</dbReference>
<protein>
    <submittedName>
        <fullName evidence="3">Predicted alpha/beta hydrolase</fullName>
    </submittedName>
</protein>
<dbReference type="GO" id="GO:0016787">
    <property type="term" value="F:hydrolase activity"/>
    <property type="evidence" value="ECO:0007669"/>
    <property type="project" value="UniProtKB-KW"/>
</dbReference>
<feature type="transmembrane region" description="Helical" evidence="1">
    <location>
        <begin position="148"/>
        <end position="167"/>
    </location>
</feature>
<dbReference type="AlphaFoldDB" id="A0A1H4B690"/>
<evidence type="ECO:0000259" key="2">
    <source>
        <dbReference type="Pfam" id="PF12697"/>
    </source>
</evidence>
<evidence type="ECO:0000313" key="3">
    <source>
        <dbReference type="EMBL" id="SEA43478.1"/>
    </source>
</evidence>
<keyword evidence="1" id="KW-0472">Membrane</keyword>
<keyword evidence="1" id="KW-0812">Transmembrane</keyword>
<proteinExistence type="predicted"/>
<accession>A0A1H4B690</accession>
<sequence>MHQRTLSLKFGPFQVPVSVSHLNGDGPLALILPALGVPAAKYALLQQELHERGYHTAVTELPGTGGSHPRPHRGADYGYSDLVLTFIPQLLRLLQQQFGRGPALILGHSIGGQTATLAARAGLTGDARIVSVAAGHIHYRCWRGAQRLQLLGAAALAGIVANLLGYFPGARLGFGGREARGLMTDWSRSIFSGQFAPEKRFSTAPQGAQPTLHIALHGDPFAPLQATRRLAAITGGEARQLPATYPKGNPHLSWIKNPGPVAAAVDEWLEPGGVAKPAATVTG</sequence>
<evidence type="ECO:0000256" key="1">
    <source>
        <dbReference type="SAM" id="Phobius"/>
    </source>
</evidence>
<name>A0A1H4B690_9GAMM</name>
<dbReference type="InterPro" id="IPR000073">
    <property type="entry name" value="AB_hydrolase_1"/>
</dbReference>
<dbReference type="STRING" id="658218.SAMN05216562_3121"/>
<organism evidence="3 4">
    <name type="scientific">Microbulbifer marinus</name>
    <dbReference type="NCBI Taxonomy" id="658218"/>
    <lineage>
        <taxon>Bacteria</taxon>
        <taxon>Pseudomonadati</taxon>
        <taxon>Pseudomonadota</taxon>
        <taxon>Gammaproteobacteria</taxon>
        <taxon>Cellvibrionales</taxon>
        <taxon>Microbulbiferaceae</taxon>
        <taxon>Microbulbifer</taxon>
    </lineage>
</organism>
<gene>
    <name evidence="3" type="ORF">SAMN05216562_3121</name>
</gene>
<dbReference type="Proteomes" id="UP000198658">
    <property type="component" value="Unassembled WGS sequence"/>
</dbReference>
<dbReference type="SUPFAM" id="SSF53474">
    <property type="entry name" value="alpha/beta-Hydrolases"/>
    <property type="match status" value="1"/>
</dbReference>